<reference evidence="3" key="1">
    <citation type="journal article" date="2012" name="J. Bacteriol.">
        <title>Revised Genome Sequence of Burkholderia thailandensis MSMB43 with Improved Annotation.</title>
        <authorList>
            <person name="Zhuo Y."/>
            <person name="Liu L."/>
            <person name="Wang Q."/>
            <person name="Liu X."/>
            <person name="Ren B."/>
            <person name="Liu M."/>
            <person name="Ni P."/>
            <person name="Cheng Y.Q."/>
            <person name="Zhang L."/>
        </authorList>
    </citation>
    <scope>NUCLEOTIDE SEQUENCE [LARGE SCALE GENOMIC DNA]</scope>
    <source>
        <strain evidence="3">MSMB43</strain>
    </source>
</reference>
<name>A0ABN0G047_9BURK</name>
<keyword evidence="3" id="KW-1185">Reference proteome</keyword>
<sequence length="56" mass="6664">MECLKRIQGEIEQIKKEESESIAEEINARLLQLKTQNPKEFSRLRTQLQDIFKEDS</sequence>
<dbReference type="Proteomes" id="UP000004682">
    <property type="component" value="Unassembled WGS sequence"/>
</dbReference>
<accession>A0ABN0G047</accession>
<organism evidence="2 3">
    <name type="scientific">Burkholderia humptydooensis MSMB43</name>
    <dbReference type="NCBI Taxonomy" id="441157"/>
    <lineage>
        <taxon>Bacteria</taxon>
        <taxon>Pseudomonadati</taxon>
        <taxon>Pseudomonadota</taxon>
        <taxon>Betaproteobacteria</taxon>
        <taxon>Burkholderiales</taxon>
        <taxon>Burkholderiaceae</taxon>
        <taxon>Burkholderia</taxon>
        <taxon>pseudomallei group</taxon>
    </lineage>
</organism>
<evidence type="ECO:0000313" key="2">
    <source>
        <dbReference type="EMBL" id="EIP85531.1"/>
    </source>
</evidence>
<proteinExistence type="predicted"/>
<feature type="coiled-coil region" evidence="1">
    <location>
        <begin position="4"/>
        <end position="36"/>
    </location>
</feature>
<gene>
    <name evidence="2" type="ORF">A33K_17588</name>
</gene>
<evidence type="ECO:0000313" key="3">
    <source>
        <dbReference type="Proteomes" id="UP000004682"/>
    </source>
</evidence>
<evidence type="ECO:0000256" key="1">
    <source>
        <dbReference type="SAM" id="Coils"/>
    </source>
</evidence>
<keyword evidence="1" id="KW-0175">Coiled coil</keyword>
<dbReference type="EMBL" id="JH692066">
    <property type="protein sequence ID" value="EIP85531.1"/>
    <property type="molecule type" value="Genomic_DNA"/>
</dbReference>
<protein>
    <submittedName>
        <fullName evidence="2">Uncharacterized protein</fullName>
    </submittedName>
</protein>